<name>A0A318T3F0_9RHOB</name>
<accession>A0A318T3F0</accession>
<dbReference type="RefSeq" id="WP_110815703.1">
    <property type="nucleotide sequence ID" value="NZ_QJTE01000011.1"/>
</dbReference>
<dbReference type="OrthoDB" id="8265479at2"/>
<sequence>MALTFPLDLPALFDDLAGLWIETQFDLSEAVETNETGGGEIIRADIGPRLWSGSVTIVAQRHSLAERLLSRLRVLQDARASFLASPVHMDPAPDDKAAQILTMRGGRELRLSGLAAGTVLHRGRFLSFTYGSGPSRRALHQLVEPAVADGGGATGWFEVTPALRPGVAAGLAVALRAPVCKAVMLPGSLSRATHRAIVTDAVTFDWRQTLR</sequence>
<dbReference type="AlphaFoldDB" id="A0A318T3F0"/>
<evidence type="ECO:0000313" key="1">
    <source>
        <dbReference type="EMBL" id="PYE80811.1"/>
    </source>
</evidence>
<proteinExistence type="predicted"/>
<reference evidence="1 2" key="1">
    <citation type="submission" date="2018-06" db="EMBL/GenBank/DDBJ databases">
        <title>Genomic Encyclopedia of Type Strains, Phase III (KMG-III): the genomes of soil and plant-associated and newly described type strains.</title>
        <authorList>
            <person name="Whitman W."/>
        </authorList>
    </citation>
    <scope>NUCLEOTIDE SEQUENCE [LARGE SCALE GENOMIC DNA]</scope>
    <source>
        <strain evidence="1 2">CECT 9025</strain>
    </source>
</reference>
<protein>
    <submittedName>
        <fullName evidence="1">Uncharacterized protein</fullName>
    </submittedName>
</protein>
<dbReference type="EMBL" id="QJTE01000011">
    <property type="protein sequence ID" value="PYE80811.1"/>
    <property type="molecule type" value="Genomic_DNA"/>
</dbReference>
<comment type="caution">
    <text evidence="1">The sequence shown here is derived from an EMBL/GenBank/DDBJ whole genome shotgun (WGS) entry which is preliminary data.</text>
</comment>
<evidence type="ECO:0000313" key="2">
    <source>
        <dbReference type="Proteomes" id="UP000248311"/>
    </source>
</evidence>
<keyword evidence="2" id="KW-1185">Reference proteome</keyword>
<gene>
    <name evidence="1" type="ORF">DFP88_11121</name>
</gene>
<dbReference type="Proteomes" id="UP000248311">
    <property type="component" value="Unassembled WGS sequence"/>
</dbReference>
<organism evidence="1 2">
    <name type="scientific">Pseudoroseicyclus aestuarii</name>
    <dbReference type="NCBI Taxonomy" id="1795041"/>
    <lineage>
        <taxon>Bacteria</taxon>
        <taxon>Pseudomonadati</taxon>
        <taxon>Pseudomonadota</taxon>
        <taxon>Alphaproteobacteria</taxon>
        <taxon>Rhodobacterales</taxon>
        <taxon>Paracoccaceae</taxon>
        <taxon>Pseudoroseicyclus</taxon>
    </lineage>
</organism>